<dbReference type="SUPFAM" id="SSF51735">
    <property type="entry name" value="NAD(P)-binding Rossmann-fold domains"/>
    <property type="match status" value="1"/>
</dbReference>
<dbReference type="SUPFAM" id="SSF48179">
    <property type="entry name" value="6-phosphogluconate dehydrogenase C-terminal domain-like"/>
    <property type="match status" value="1"/>
</dbReference>
<dbReference type="SUPFAM" id="SSF63825">
    <property type="entry name" value="YWTD domain"/>
    <property type="match status" value="1"/>
</dbReference>
<dbReference type="InterPro" id="IPR008927">
    <property type="entry name" value="6-PGluconate_DH-like_C_sf"/>
</dbReference>
<dbReference type="VEuPathDB" id="FungiDB:M747DRAFT_358693"/>
<evidence type="ECO:0000313" key="5">
    <source>
        <dbReference type="EMBL" id="TPR04852.1"/>
    </source>
</evidence>
<dbReference type="Pfam" id="PF12697">
    <property type="entry name" value="Abhydrolase_6"/>
    <property type="match status" value="1"/>
</dbReference>
<dbReference type="VEuPathDB" id="FungiDB:An11g08050"/>
<evidence type="ECO:0000259" key="3">
    <source>
        <dbReference type="Pfam" id="PF02737"/>
    </source>
</evidence>
<comment type="caution">
    <text evidence="5">The sequence shown here is derived from an EMBL/GenBank/DDBJ whole genome shotgun (WGS) entry which is preliminary data.</text>
</comment>
<dbReference type="PANTHER" id="PTHR48075">
    <property type="entry name" value="3-HYDROXYACYL-COA DEHYDROGENASE FAMILY PROTEIN"/>
    <property type="match status" value="1"/>
</dbReference>
<dbReference type="Pfam" id="PF02737">
    <property type="entry name" value="3HCDH_N"/>
    <property type="match status" value="1"/>
</dbReference>
<keyword evidence="1" id="KW-0560">Oxidoreductase</keyword>
<dbReference type="Proteomes" id="UP000197666">
    <property type="component" value="Unassembled WGS sequence"/>
</dbReference>
<dbReference type="Gene3D" id="3.40.50.1820">
    <property type="entry name" value="alpha/beta hydrolase"/>
    <property type="match status" value="1"/>
</dbReference>
<dbReference type="InterPro" id="IPR036291">
    <property type="entry name" value="NAD(P)-bd_dom_sf"/>
</dbReference>
<name>A0A505I5N6_ASPNG</name>
<dbReference type="InterPro" id="IPR011042">
    <property type="entry name" value="6-blade_b-propeller_TolB-like"/>
</dbReference>
<evidence type="ECO:0000259" key="4">
    <source>
        <dbReference type="Pfam" id="PF12697"/>
    </source>
</evidence>
<dbReference type="PANTHER" id="PTHR48075:SF3">
    <property type="entry name" value="3-HYDROXYACYL-COA DEHYDROGENASE"/>
    <property type="match status" value="1"/>
</dbReference>
<proteinExistence type="predicted"/>
<dbReference type="VEuPathDB" id="FungiDB:ATCC64974_93150"/>
<dbReference type="VEuPathDB" id="FungiDB:M747DRAFT_250408"/>
<evidence type="ECO:0000256" key="1">
    <source>
        <dbReference type="ARBA" id="ARBA00023002"/>
    </source>
</evidence>
<dbReference type="Gene3D" id="3.40.50.720">
    <property type="entry name" value="NAD(P)-binding Rossmann-like Domain"/>
    <property type="match status" value="1"/>
</dbReference>
<dbReference type="InterPro" id="IPR000033">
    <property type="entry name" value="LDLR_classB_rpt"/>
</dbReference>
<reference evidence="6" key="1">
    <citation type="submission" date="2018-10" db="EMBL/GenBank/DDBJ databases">
        <title>FDA dAtabase for Regulatory Grade micrObial Sequences (FDA-ARGOS): Supporting development and validation of Infectious Disease Dx tests.</title>
        <authorList>
            <person name="Kerrigan L."/>
            <person name="Tallon L."/>
            <person name="Sadzewicz L."/>
            <person name="Sengamalay N."/>
            <person name="Ott S."/>
            <person name="Godinez A."/>
            <person name="Nagaraj S."/>
            <person name="Vavikolanu K."/>
            <person name="Nadendla S."/>
            <person name="George J."/>
            <person name="Sichtig H."/>
        </authorList>
    </citation>
    <scope>NUCLEOTIDE SEQUENCE [LARGE SCALE GENOMIC DNA]</scope>
    <source>
        <strain evidence="6">FDAARGOS_311</strain>
    </source>
</reference>
<dbReference type="Gene3D" id="2.120.10.30">
    <property type="entry name" value="TolB, C-terminal domain"/>
    <property type="match status" value="2"/>
</dbReference>
<dbReference type="InterPro" id="IPR006176">
    <property type="entry name" value="3-OHacyl-CoA_DH_NAD-bd"/>
</dbReference>
<evidence type="ECO:0000259" key="2">
    <source>
        <dbReference type="Pfam" id="PF00725"/>
    </source>
</evidence>
<feature type="domain" description="AB hydrolase-1" evidence="4">
    <location>
        <begin position="703"/>
        <end position="950"/>
    </location>
</feature>
<dbReference type="VEuPathDB" id="FungiDB:An11g08060"/>
<dbReference type="SUPFAM" id="SSF53474">
    <property type="entry name" value="alpha/beta-Hydrolases"/>
    <property type="match status" value="1"/>
</dbReference>
<dbReference type="VEuPathDB" id="FungiDB:ASPNIDRAFT2_1154526"/>
<feature type="domain" description="3-hydroxyacyl-CoA dehydrogenase NAD binding" evidence="3">
    <location>
        <begin position="15"/>
        <end position="190"/>
    </location>
</feature>
<dbReference type="Gene3D" id="1.10.1040.10">
    <property type="entry name" value="N-(1-d-carboxylethyl)-l-norvaline Dehydrogenase, domain 2"/>
    <property type="match status" value="1"/>
</dbReference>
<dbReference type="VEuPathDB" id="FungiDB:ATCC64974_43490"/>
<dbReference type="InterPro" id="IPR006108">
    <property type="entry name" value="3HC_DH_C"/>
</dbReference>
<dbReference type="InterPro" id="IPR013328">
    <property type="entry name" value="6PGD_dom2"/>
</dbReference>
<dbReference type="InterPro" id="IPR029058">
    <property type="entry name" value="AB_hydrolase_fold"/>
</dbReference>
<dbReference type="GO" id="GO:0070403">
    <property type="term" value="F:NAD+ binding"/>
    <property type="evidence" value="ECO:0007669"/>
    <property type="project" value="InterPro"/>
</dbReference>
<dbReference type="Pfam" id="PF00725">
    <property type="entry name" value="3HCDH"/>
    <property type="match status" value="1"/>
</dbReference>
<organism evidence="5 6">
    <name type="scientific">Aspergillus niger</name>
    <dbReference type="NCBI Taxonomy" id="5061"/>
    <lineage>
        <taxon>Eukaryota</taxon>
        <taxon>Fungi</taxon>
        <taxon>Dikarya</taxon>
        <taxon>Ascomycota</taxon>
        <taxon>Pezizomycotina</taxon>
        <taxon>Eurotiomycetes</taxon>
        <taxon>Eurotiomycetidae</taxon>
        <taxon>Eurotiales</taxon>
        <taxon>Aspergillaceae</taxon>
        <taxon>Aspergillus</taxon>
        <taxon>Aspergillus subgen. Circumdati</taxon>
    </lineage>
</organism>
<evidence type="ECO:0000313" key="6">
    <source>
        <dbReference type="Proteomes" id="UP000197666"/>
    </source>
</evidence>
<dbReference type="GO" id="GO:0016616">
    <property type="term" value="F:oxidoreductase activity, acting on the CH-OH group of donors, NAD or NADP as acceptor"/>
    <property type="evidence" value="ECO:0007669"/>
    <property type="project" value="InterPro"/>
</dbReference>
<dbReference type="SMART" id="SM00135">
    <property type="entry name" value="LY"/>
    <property type="match status" value="4"/>
</dbReference>
<sequence>MTLHKAHTCHSSRPVTVLGAGILGRRIAAVFLAGSYTVHLFDPDRNALSAAESFTKSSEEAFIVLTPLPHPERGRLSLFSDLKRAVENAWLVVEAIPEQLPLKVKTFEEVDRYVPVDCILASNSSSFKSRLMVPDLSEERKKRVMNMHFTMPPEIRIVEVMTCGWTGEDLMDGMMEVLEECGMCPIRVRKESTGFVLGRAWAAIKREILNILAEGVSTPDEIDFLWKEMFQRPMSGQPCQLMDRIGLDTVAAIEDNYIQERGVVENKAVNWLRENYINKGRIGDKCDSGGLYPAEQEGMSEKLYILDVGIGENNAVRDAATSGRVLAMSPKSGKMTTLVSGLSYPDGIDISRSCGRMFWTSMGHALSACDGSVQSANLDGSDVRTLLKPGTVHTPKQLVVDDVDHNLYFCDREGMGLHRCNFDGTGHQIIIQSGSLKAPSERKDMMRFCVGVALDRANRCIYWTQKGPSKSGKGRIFRAGMDIPAGQTAGSRTDIECLLEGLPEPVDLEYDTQTHMLYWTDRGEHPTGCSLNRVDVSGEVDKETLGSKIELLARQFHEPIGLKLTKRGVYVTDLGGCVYLSFRSINRLVIQPSRKYMSHFRVIEHTARCQNVRQRPGAVKAGHESELRLAVKQYIPIDNPHPKEGDVTIIGAHANAFPKELYEPLWDDIHEQLASQNRRIRSIWIADVAQQGQSGILNELILGHDPDWLDHGRDLLFMINQFQDQIPQPLVGIGHSMGGMQLAHLSLMHPSLFEGLILLDPVIQRENPGRKFAQASTYRRDLWVSREQAAAKFKSNPFYRTWDPRVFERWIQYGLRDLPTPLHPNTDDIGPSAVTLTTTKAQELFYFVRPSYVDERSGLPRGNPEEEMHPDDHDADYPFYRPESAWMFRRLPHLKPPILYLFGERSDLSSPAARQEKVATTGTGLGGSGGAARGLVEEVVLPCGHMVPMELVRESAEASAAFIDKRLSDWESRVSTFRRAWERVPHQERLSVDQQWERHINGSSKGSKL</sequence>
<dbReference type="GO" id="GO:0006631">
    <property type="term" value="P:fatty acid metabolic process"/>
    <property type="evidence" value="ECO:0007669"/>
    <property type="project" value="InterPro"/>
</dbReference>
<feature type="domain" description="3-hydroxyacyl-CoA dehydrogenase C-terminal" evidence="2">
    <location>
        <begin position="194"/>
        <end position="289"/>
    </location>
</feature>
<dbReference type="AlphaFoldDB" id="A0A505I5N6"/>
<dbReference type="VEuPathDB" id="FungiDB:ASPNIDRAFT2_1178971"/>
<accession>A0A505I5N6</accession>
<gene>
    <name evidence="5" type="ORF">CAN33_0031805</name>
</gene>
<dbReference type="EMBL" id="NKJJ02000002">
    <property type="protein sequence ID" value="TPR04852.1"/>
    <property type="molecule type" value="Genomic_DNA"/>
</dbReference>
<protein>
    <submittedName>
        <fullName evidence="5">Fic/DOC family protein</fullName>
    </submittedName>
</protein>
<dbReference type="InterPro" id="IPR000073">
    <property type="entry name" value="AB_hydrolase_1"/>
</dbReference>